<proteinExistence type="predicted"/>
<organism evidence="1 2">
    <name type="scientific">Fictibacillus aquaticus</name>
    <dbReference type="NCBI Taxonomy" id="2021314"/>
    <lineage>
        <taxon>Bacteria</taxon>
        <taxon>Bacillati</taxon>
        <taxon>Bacillota</taxon>
        <taxon>Bacilli</taxon>
        <taxon>Bacillales</taxon>
        <taxon>Fictibacillaceae</taxon>
        <taxon>Fictibacillus</taxon>
    </lineage>
</organism>
<dbReference type="Proteomes" id="UP000215059">
    <property type="component" value="Unassembled WGS sequence"/>
</dbReference>
<protein>
    <submittedName>
        <fullName evidence="1">Uncharacterized protein</fullName>
    </submittedName>
</protein>
<accession>A0A235F619</accession>
<dbReference type="EMBL" id="NOII01000043">
    <property type="protein sequence ID" value="OYD56155.1"/>
    <property type="molecule type" value="Genomic_DNA"/>
</dbReference>
<name>A0A235F619_9BACL</name>
<reference evidence="1 2" key="1">
    <citation type="submission" date="2017-07" db="EMBL/GenBank/DDBJ databases">
        <title>Fictibacillus sp. nov. GDSW-R2A3 Genome sequencing and assembly.</title>
        <authorList>
            <person name="Mayilraj S."/>
        </authorList>
    </citation>
    <scope>NUCLEOTIDE SEQUENCE [LARGE SCALE GENOMIC DNA]</scope>
    <source>
        <strain evidence="1 2">GDSW-R2A3</strain>
    </source>
</reference>
<comment type="caution">
    <text evidence="1">The sequence shown here is derived from an EMBL/GenBank/DDBJ whole genome shotgun (WGS) entry which is preliminary data.</text>
</comment>
<gene>
    <name evidence="1" type="ORF">CGZ90_19040</name>
</gene>
<dbReference type="OrthoDB" id="2967764at2"/>
<sequence>MSGSIMNASHQSYQADPVSIVGSVRDAGGTAFTIVHKQQLLKVKLDAGTELLDGDKTLDIALEEAVKTGVKVHIIGLLNKKVSEIRALRLYIFHKEFNG</sequence>
<dbReference type="AlphaFoldDB" id="A0A235F619"/>
<evidence type="ECO:0000313" key="2">
    <source>
        <dbReference type="Proteomes" id="UP000215059"/>
    </source>
</evidence>
<dbReference type="RefSeq" id="WP_094254090.1">
    <property type="nucleotide sequence ID" value="NZ_JBHLXL010000001.1"/>
</dbReference>
<keyword evidence="2" id="KW-1185">Reference proteome</keyword>
<evidence type="ECO:0000313" key="1">
    <source>
        <dbReference type="EMBL" id="OYD56155.1"/>
    </source>
</evidence>